<dbReference type="STRING" id="870435.A0A0C3KH66"/>
<name>A0A0C3KH66_PISTI</name>
<feature type="transmembrane region" description="Helical" evidence="1">
    <location>
        <begin position="21"/>
        <end position="38"/>
    </location>
</feature>
<dbReference type="HOGENOM" id="CLU_102427_0_0_1"/>
<dbReference type="EMBL" id="KN831956">
    <property type="protein sequence ID" value="KIO08932.1"/>
    <property type="molecule type" value="Genomic_DNA"/>
</dbReference>
<keyword evidence="1" id="KW-1133">Transmembrane helix</keyword>
<feature type="non-terminal residue" evidence="2">
    <location>
        <position position="225"/>
    </location>
</feature>
<keyword evidence="1" id="KW-0812">Transmembrane</keyword>
<sequence>VEVDVKYIKGMINNPDLQPNVMINCWIAGVLLFSFKLVHIPMDRHASPDGLSCHPWLELDPPKDDNHEDWLDHFYSFSTEAVNNRLPPTSLSNHEHHSLPPPAYHWVSLPPPASFYLAFSVTADANNPSDAPENPAIPWSAKAPACEAKTEMIHTFLTTCEQPPDLTDAQYSSFFNSASHFFLLDDNLWSKEPHRWHQLVVNESKWYCLVKEAHDNLRHKGVFMV</sequence>
<dbReference type="OrthoDB" id="2691655at2759"/>
<keyword evidence="1" id="KW-0472">Membrane</keyword>
<accession>A0A0C3KH66</accession>
<reference evidence="2 3" key="1">
    <citation type="submission" date="2014-04" db="EMBL/GenBank/DDBJ databases">
        <authorList>
            <consortium name="DOE Joint Genome Institute"/>
            <person name="Kuo A."/>
            <person name="Kohler A."/>
            <person name="Costa M.D."/>
            <person name="Nagy L.G."/>
            <person name="Floudas D."/>
            <person name="Copeland A."/>
            <person name="Barry K.W."/>
            <person name="Cichocki N."/>
            <person name="Veneault-Fourrey C."/>
            <person name="LaButti K."/>
            <person name="Lindquist E.A."/>
            <person name="Lipzen A."/>
            <person name="Lundell T."/>
            <person name="Morin E."/>
            <person name="Murat C."/>
            <person name="Sun H."/>
            <person name="Tunlid A."/>
            <person name="Henrissat B."/>
            <person name="Grigoriev I.V."/>
            <person name="Hibbett D.S."/>
            <person name="Martin F."/>
            <person name="Nordberg H.P."/>
            <person name="Cantor M.N."/>
            <person name="Hua S.X."/>
        </authorList>
    </citation>
    <scope>NUCLEOTIDE SEQUENCE [LARGE SCALE GENOMIC DNA]</scope>
    <source>
        <strain evidence="2 3">Marx 270</strain>
    </source>
</reference>
<reference evidence="3" key="2">
    <citation type="submission" date="2015-01" db="EMBL/GenBank/DDBJ databases">
        <title>Evolutionary Origins and Diversification of the Mycorrhizal Mutualists.</title>
        <authorList>
            <consortium name="DOE Joint Genome Institute"/>
            <consortium name="Mycorrhizal Genomics Consortium"/>
            <person name="Kohler A."/>
            <person name="Kuo A."/>
            <person name="Nagy L.G."/>
            <person name="Floudas D."/>
            <person name="Copeland A."/>
            <person name="Barry K.W."/>
            <person name="Cichocki N."/>
            <person name="Veneault-Fourrey C."/>
            <person name="LaButti K."/>
            <person name="Lindquist E.A."/>
            <person name="Lipzen A."/>
            <person name="Lundell T."/>
            <person name="Morin E."/>
            <person name="Murat C."/>
            <person name="Riley R."/>
            <person name="Ohm R."/>
            <person name="Sun H."/>
            <person name="Tunlid A."/>
            <person name="Henrissat B."/>
            <person name="Grigoriev I.V."/>
            <person name="Hibbett D.S."/>
            <person name="Martin F."/>
        </authorList>
    </citation>
    <scope>NUCLEOTIDE SEQUENCE [LARGE SCALE GENOMIC DNA]</scope>
    <source>
        <strain evidence="3">Marx 270</strain>
    </source>
</reference>
<organism evidence="2 3">
    <name type="scientific">Pisolithus tinctorius Marx 270</name>
    <dbReference type="NCBI Taxonomy" id="870435"/>
    <lineage>
        <taxon>Eukaryota</taxon>
        <taxon>Fungi</taxon>
        <taxon>Dikarya</taxon>
        <taxon>Basidiomycota</taxon>
        <taxon>Agaricomycotina</taxon>
        <taxon>Agaricomycetes</taxon>
        <taxon>Agaricomycetidae</taxon>
        <taxon>Boletales</taxon>
        <taxon>Sclerodermatineae</taxon>
        <taxon>Pisolithaceae</taxon>
        <taxon>Pisolithus</taxon>
    </lineage>
</organism>
<protein>
    <submittedName>
        <fullName evidence="2">Uncharacterized protein</fullName>
    </submittedName>
</protein>
<dbReference type="InParanoid" id="A0A0C3KH66"/>
<evidence type="ECO:0000313" key="2">
    <source>
        <dbReference type="EMBL" id="KIO08932.1"/>
    </source>
</evidence>
<gene>
    <name evidence="2" type="ORF">M404DRAFT_97203</name>
</gene>
<feature type="non-terminal residue" evidence="2">
    <location>
        <position position="1"/>
    </location>
</feature>
<evidence type="ECO:0000313" key="3">
    <source>
        <dbReference type="Proteomes" id="UP000054217"/>
    </source>
</evidence>
<dbReference type="Proteomes" id="UP000054217">
    <property type="component" value="Unassembled WGS sequence"/>
</dbReference>
<evidence type="ECO:0000256" key="1">
    <source>
        <dbReference type="SAM" id="Phobius"/>
    </source>
</evidence>
<proteinExistence type="predicted"/>
<dbReference type="AlphaFoldDB" id="A0A0C3KH66"/>
<keyword evidence="3" id="KW-1185">Reference proteome</keyword>